<feature type="non-terminal residue" evidence="1">
    <location>
        <position position="64"/>
    </location>
</feature>
<dbReference type="EMBL" id="DYXD01000100">
    <property type="protein sequence ID" value="HJF07413.1"/>
    <property type="molecule type" value="Genomic_DNA"/>
</dbReference>
<organism evidence="1 2">
    <name type="scientific">Phocaeicola coprocola</name>
    <dbReference type="NCBI Taxonomy" id="310298"/>
    <lineage>
        <taxon>Bacteria</taxon>
        <taxon>Pseudomonadati</taxon>
        <taxon>Bacteroidota</taxon>
        <taxon>Bacteroidia</taxon>
        <taxon>Bacteroidales</taxon>
        <taxon>Bacteroidaceae</taxon>
        <taxon>Phocaeicola</taxon>
    </lineage>
</organism>
<gene>
    <name evidence="1" type="ORF">K8U81_04365</name>
</gene>
<proteinExistence type="predicted"/>
<dbReference type="AlphaFoldDB" id="A0A921FCB8"/>
<reference evidence="1" key="2">
    <citation type="submission" date="2021-09" db="EMBL/GenBank/DDBJ databases">
        <authorList>
            <person name="Gilroy R."/>
        </authorList>
    </citation>
    <scope>NUCLEOTIDE SEQUENCE</scope>
    <source>
        <strain evidence="1">CHK165-8395</strain>
    </source>
</reference>
<comment type="caution">
    <text evidence="1">The sequence shown here is derived from an EMBL/GenBank/DDBJ whole genome shotgun (WGS) entry which is preliminary data.</text>
</comment>
<evidence type="ECO:0000313" key="1">
    <source>
        <dbReference type="EMBL" id="HJF07413.1"/>
    </source>
</evidence>
<sequence length="64" mass="7215">MMLHSLADYQTVLRSLFTPLLGSMNEYISTLILPNEIATNYTPQEAHLESFSRMLLGVSLDVDI</sequence>
<reference evidence="1" key="1">
    <citation type="journal article" date="2021" name="PeerJ">
        <title>Extensive microbial diversity within the chicken gut microbiome revealed by metagenomics and culture.</title>
        <authorList>
            <person name="Gilroy R."/>
            <person name="Ravi A."/>
            <person name="Getino M."/>
            <person name="Pursley I."/>
            <person name="Horton D.L."/>
            <person name="Alikhan N.F."/>
            <person name="Baker D."/>
            <person name="Gharbi K."/>
            <person name="Hall N."/>
            <person name="Watson M."/>
            <person name="Adriaenssens E.M."/>
            <person name="Foster-Nyarko E."/>
            <person name="Jarju S."/>
            <person name="Secka A."/>
            <person name="Antonio M."/>
            <person name="Oren A."/>
            <person name="Chaudhuri R.R."/>
            <person name="La Ragione R."/>
            <person name="Hildebrand F."/>
            <person name="Pallen M.J."/>
        </authorList>
    </citation>
    <scope>NUCLEOTIDE SEQUENCE</scope>
    <source>
        <strain evidence="1">CHK165-8395</strain>
    </source>
</reference>
<accession>A0A921FCB8</accession>
<protein>
    <submittedName>
        <fullName evidence="1">Uncharacterized protein</fullName>
    </submittedName>
</protein>
<name>A0A921FCB8_9BACT</name>
<dbReference type="Proteomes" id="UP000718012">
    <property type="component" value="Unassembled WGS sequence"/>
</dbReference>
<evidence type="ECO:0000313" key="2">
    <source>
        <dbReference type="Proteomes" id="UP000718012"/>
    </source>
</evidence>